<feature type="compositionally biased region" description="Low complexity" evidence="1">
    <location>
        <begin position="618"/>
        <end position="633"/>
    </location>
</feature>
<dbReference type="FunCoup" id="B3MBE0">
    <property type="interactions" value="176"/>
</dbReference>
<dbReference type="AlphaFoldDB" id="B3MBE0"/>
<gene>
    <name evidence="2" type="primary">Dana\GF12777</name>
    <name evidence="2" type="synonym">dana_GLEANR_12794</name>
    <name evidence="2" type="ORF">GF12777</name>
</gene>
<name>B3MBE0_DROAN</name>
<feature type="compositionally biased region" description="Polar residues" evidence="1">
    <location>
        <begin position="334"/>
        <end position="350"/>
    </location>
</feature>
<evidence type="ECO:0000313" key="2">
    <source>
        <dbReference type="EMBL" id="EDV36065.1"/>
    </source>
</evidence>
<dbReference type="GeneID" id="6495623"/>
<evidence type="ECO:0000256" key="1">
    <source>
        <dbReference type="SAM" id="MobiDB-lite"/>
    </source>
</evidence>
<dbReference type="PANTHER" id="PTHR23254:SF18">
    <property type="entry name" value="RE28271P"/>
    <property type="match status" value="1"/>
</dbReference>
<dbReference type="EMBL" id="CH902619">
    <property type="protein sequence ID" value="EDV36065.1"/>
    <property type="molecule type" value="Genomic_DNA"/>
</dbReference>
<feature type="region of interest" description="Disordered" evidence="1">
    <location>
        <begin position="610"/>
        <end position="757"/>
    </location>
</feature>
<dbReference type="GO" id="GO:0005829">
    <property type="term" value="C:cytosol"/>
    <property type="evidence" value="ECO:0007669"/>
    <property type="project" value="TreeGrafter"/>
</dbReference>
<dbReference type="Proteomes" id="UP000007801">
    <property type="component" value="Unassembled WGS sequence"/>
</dbReference>
<proteinExistence type="predicted"/>
<feature type="region of interest" description="Disordered" evidence="1">
    <location>
        <begin position="318"/>
        <end position="364"/>
    </location>
</feature>
<dbReference type="GO" id="GO:0008494">
    <property type="term" value="F:translation activator activity"/>
    <property type="evidence" value="ECO:0007669"/>
    <property type="project" value="TreeGrafter"/>
</dbReference>
<dbReference type="GO" id="GO:0006446">
    <property type="term" value="P:regulation of translational initiation"/>
    <property type="evidence" value="ECO:0007669"/>
    <property type="project" value="TreeGrafter"/>
</dbReference>
<organism evidence="2 3">
    <name type="scientific">Drosophila ananassae</name>
    <name type="common">Fruit fly</name>
    <dbReference type="NCBI Taxonomy" id="7217"/>
    <lineage>
        <taxon>Eukaryota</taxon>
        <taxon>Metazoa</taxon>
        <taxon>Ecdysozoa</taxon>
        <taxon>Arthropoda</taxon>
        <taxon>Hexapoda</taxon>
        <taxon>Insecta</taxon>
        <taxon>Pterygota</taxon>
        <taxon>Neoptera</taxon>
        <taxon>Endopterygota</taxon>
        <taxon>Diptera</taxon>
        <taxon>Brachycera</taxon>
        <taxon>Muscomorpha</taxon>
        <taxon>Ephydroidea</taxon>
        <taxon>Drosophilidae</taxon>
        <taxon>Drosophila</taxon>
        <taxon>Sophophora</taxon>
    </lineage>
</organism>
<dbReference type="STRING" id="7217.B3MBE0"/>
<dbReference type="OMA" id="NTYDKPP"/>
<feature type="compositionally biased region" description="Low complexity" evidence="1">
    <location>
        <begin position="669"/>
        <end position="680"/>
    </location>
</feature>
<feature type="compositionally biased region" description="Polar residues" evidence="1">
    <location>
        <begin position="25"/>
        <end position="38"/>
    </location>
</feature>
<feature type="region of interest" description="Disordered" evidence="1">
    <location>
        <begin position="1"/>
        <end position="63"/>
    </location>
</feature>
<feature type="compositionally biased region" description="Polar residues" evidence="1">
    <location>
        <begin position="421"/>
        <end position="440"/>
    </location>
</feature>
<feature type="compositionally biased region" description="Polar residues" evidence="1">
    <location>
        <begin position="742"/>
        <end position="757"/>
    </location>
</feature>
<keyword evidence="3" id="KW-1185">Reference proteome</keyword>
<feature type="compositionally biased region" description="Low complexity" evidence="1">
    <location>
        <begin position="8"/>
        <end position="18"/>
    </location>
</feature>
<evidence type="ECO:0000313" key="3">
    <source>
        <dbReference type="Proteomes" id="UP000007801"/>
    </source>
</evidence>
<dbReference type="PANTHER" id="PTHR23254">
    <property type="entry name" value="EIF4G DOMAIN PROTEIN"/>
    <property type="match status" value="1"/>
</dbReference>
<feature type="compositionally biased region" description="Basic and acidic residues" evidence="1">
    <location>
        <begin position="460"/>
        <end position="475"/>
    </location>
</feature>
<feature type="compositionally biased region" description="Low complexity" evidence="1">
    <location>
        <begin position="572"/>
        <end position="592"/>
    </location>
</feature>
<feature type="region of interest" description="Disordered" evidence="1">
    <location>
        <begin position="382"/>
        <end position="597"/>
    </location>
</feature>
<dbReference type="eggNOG" id="KOG3942">
    <property type="taxonomic scope" value="Eukaryota"/>
</dbReference>
<accession>B3MBE0</accession>
<dbReference type="OrthoDB" id="6484979at2759"/>
<dbReference type="InParanoid" id="B3MBE0"/>
<dbReference type="HOGENOM" id="CLU_419951_0_0_1"/>
<reference evidence="2 3" key="1">
    <citation type="journal article" date="2007" name="Nature">
        <title>Evolution of genes and genomes on the Drosophila phylogeny.</title>
        <authorList>
            <consortium name="Drosophila 12 Genomes Consortium"/>
            <person name="Clark A.G."/>
            <person name="Eisen M.B."/>
            <person name="Smith D.R."/>
            <person name="Bergman C.M."/>
            <person name="Oliver B."/>
            <person name="Markow T.A."/>
            <person name="Kaufman T.C."/>
            <person name="Kellis M."/>
            <person name="Gelbart W."/>
            <person name="Iyer V.N."/>
            <person name="Pollard D.A."/>
            <person name="Sackton T.B."/>
            <person name="Larracuente A.M."/>
            <person name="Singh N.D."/>
            <person name="Abad J.P."/>
            <person name="Abt D.N."/>
            <person name="Adryan B."/>
            <person name="Aguade M."/>
            <person name="Akashi H."/>
            <person name="Anderson W.W."/>
            <person name="Aquadro C.F."/>
            <person name="Ardell D.H."/>
            <person name="Arguello R."/>
            <person name="Artieri C.G."/>
            <person name="Barbash D.A."/>
            <person name="Barker D."/>
            <person name="Barsanti P."/>
            <person name="Batterham P."/>
            <person name="Batzoglou S."/>
            <person name="Begun D."/>
            <person name="Bhutkar A."/>
            <person name="Blanco E."/>
            <person name="Bosak S.A."/>
            <person name="Bradley R.K."/>
            <person name="Brand A.D."/>
            <person name="Brent M.R."/>
            <person name="Brooks A.N."/>
            <person name="Brown R.H."/>
            <person name="Butlin R.K."/>
            <person name="Caggese C."/>
            <person name="Calvi B.R."/>
            <person name="Bernardo de Carvalho A."/>
            <person name="Caspi A."/>
            <person name="Castrezana S."/>
            <person name="Celniker S.E."/>
            <person name="Chang J.L."/>
            <person name="Chapple C."/>
            <person name="Chatterji S."/>
            <person name="Chinwalla A."/>
            <person name="Civetta A."/>
            <person name="Clifton S.W."/>
            <person name="Comeron J.M."/>
            <person name="Costello J.C."/>
            <person name="Coyne J.A."/>
            <person name="Daub J."/>
            <person name="David R.G."/>
            <person name="Delcher A.L."/>
            <person name="Delehaunty K."/>
            <person name="Do C.B."/>
            <person name="Ebling H."/>
            <person name="Edwards K."/>
            <person name="Eickbush T."/>
            <person name="Evans J.D."/>
            <person name="Filipski A."/>
            <person name="Findeiss S."/>
            <person name="Freyhult E."/>
            <person name="Fulton L."/>
            <person name="Fulton R."/>
            <person name="Garcia A.C."/>
            <person name="Gardiner A."/>
            <person name="Garfield D.A."/>
            <person name="Garvin B.E."/>
            <person name="Gibson G."/>
            <person name="Gilbert D."/>
            <person name="Gnerre S."/>
            <person name="Godfrey J."/>
            <person name="Good R."/>
            <person name="Gotea V."/>
            <person name="Gravely B."/>
            <person name="Greenberg A.J."/>
            <person name="Griffiths-Jones S."/>
            <person name="Gross S."/>
            <person name="Guigo R."/>
            <person name="Gustafson E.A."/>
            <person name="Haerty W."/>
            <person name="Hahn M.W."/>
            <person name="Halligan D.L."/>
            <person name="Halpern A.L."/>
            <person name="Halter G.M."/>
            <person name="Han M.V."/>
            <person name="Heger A."/>
            <person name="Hillier L."/>
            <person name="Hinrichs A.S."/>
            <person name="Holmes I."/>
            <person name="Hoskins R.A."/>
            <person name="Hubisz M.J."/>
            <person name="Hultmark D."/>
            <person name="Huntley M.A."/>
            <person name="Jaffe D.B."/>
            <person name="Jagadeeshan S."/>
            <person name="Jeck W.R."/>
            <person name="Johnson J."/>
            <person name="Jones C.D."/>
            <person name="Jordan W.C."/>
            <person name="Karpen G.H."/>
            <person name="Kataoka E."/>
            <person name="Keightley P.D."/>
            <person name="Kheradpour P."/>
            <person name="Kirkness E.F."/>
            <person name="Koerich L.B."/>
            <person name="Kristiansen K."/>
            <person name="Kudrna D."/>
            <person name="Kulathinal R.J."/>
            <person name="Kumar S."/>
            <person name="Kwok R."/>
            <person name="Lander E."/>
            <person name="Langley C.H."/>
            <person name="Lapoint R."/>
            <person name="Lazzaro B.P."/>
            <person name="Lee S.J."/>
            <person name="Levesque L."/>
            <person name="Li R."/>
            <person name="Lin C.F."/>
            <person name="Lin M.F."/>
            <person name="Lindblad-Toh K."/>
            <person name="Llopart A."/>
            <person name="Long M."/>
            <person name="Low L."/>
            <person name="Lozovsky E."/>
            <person name="Lu J."/>
            <person name="Luo M."/>
            <person name="Machado C.A."/>
            <person name="Makalowski W."/>
            <person name="Marzo M."/>
            <person name="Matsuda M."/>
            <person name="Matzkin L."/>
            <person name="McAllister B."/>
            <person name="McBride C.S."/>
            <person name="McKernan B."/>
            <person name="McKernan K."/>
            <person name="Mendez-Lago M."/>
            <person name="Minx P."/>
            <person name="Mollenhauer M.U."/>
            <person name="Montooth K."/>
            <person name="Mount S.M."/>
            <person name="Mu X."/>
            <person name="Myers E."/>
            <person name="Negre B."/>
            <person name="Newfeld S."/>
            <person name="Nielsen R."/>
            <person name="Noor M.A."/>
            <person name="O'Grady P."/>
            <person name="Pachter L."/>
            <person name="Papaceit M."/>
            <person name="Parisi M.J."/>
            <person name="Parisi M."/>
            <person name="Parts L."/>
            <person name="Pedersen J.S."/>
            <person name="Pesole G."/>
            <person name="Phillippy A.M."/>
            <person name="Ponting C.P."/>
            <person name="Pop M."/>
            <person name="Porcelli D."/>
            <person name="Powell J.R."/>
            <person name="Prohaska S."/>
            <person name="Pruitt K."/>
            <person name="Puig M."/>
            <person name="Quesneville H."/>
            <person name="Ram K.R."/>
            <person name="Rand D."/>
            <person name="Rasmussen M.D."/>
            <person name="Reed L.K."/>
            <person name="Reenan R."/>
            <person name="Reily A."/>
            <person name="Remington K.A."/>
            <person name="Rieger T.T."/>
            <person name="Ritchie M.G."/>
            <person name="Robin C."/>
            <person name="Rogers Y.H."/>
            <person name="Rohde C."/>
            <person name="Rozas J."/>
            <person name="Rubenfield M.J."/>
            <person name="Ruiz A."/>
            <person name="Russo S."/>
            <person name="Salzberg S.L."/>
            <person name="Sanchez-Gracia A."/>
            <person name="Saranga D.J."/>
            <person name="Sato H."/>
            <person name="Schaeffer S.W."/>
            <person name="Schatz M.C."/>
            <person name="Schlenke T."/>
            <person name="Schwartz R."/>
            <person name="Segarra C."/>
            <person name="Singh R.S."/>
            <person name="Sirot L."/>
            <person name="Sirota M."/>
            <person name="Sisneros N.B."/>
            <person name="Smith C.D."/>
            <person name="Smith T.F."/>
            <person name="Spieth J."/>
            <person name="Stage D.E."/>
            <person name="Stark A."/>
            <person name="Stephan W."/>
            <person name="Strausberg R.L."/>
            <person name="Strempel S."/>
            <person name="Sturgill D."/>
            <person name="Sutton G."/>
            <person name="Sutton G.G."/>
            <person name="Tao W."/>
            <person name="Teichmann S."/>
            <person name="Tobari Y.N."/>
            <person name="Tomimura Y."/>
            <person name="Tsolas J.M."/>
            <person name="Valente V.L."/>
            <person name="Venter E."/>
            <person name="Venter J.C."/>
            <person name="Vicario S."/>
            <person name="Vieira F.G."/>
            <person name="Vilella A.J."/>
            <person name="Villasante A."/>
            <person name="Walenz B."/>
            <person name="Wang J."/>
            <person name="Wasserman M."/>
            <person name="Watts T."/>
            <person name="Wilson D."/>
            <person name="Wilson R.K."/>
            <person name="Wing R.A."/>
            <person name="Wolfner M.F."/>
            <person name="Wong A."/>
            <person name="Wong G.K."/>
            <person name="Wu C.I."/>
            <person name="Wu G."/>
            <person name="Yamamoto D."/>
            <person name="Yang H.P."/>
            <person name="Yang S.P."/>
            <person name="Yorke J.A."/>
            <person name="Yoshida K."/>
            <person name="Zdobnov E."/>
            <person name="Zhang P."/>
            <person name="Zhang Y."/>
            <person name="Zimin A.V."/>
            <person name="Baldwin J."/>
            <person name="Abdouelleil A."/>
            <person name="Abdulkadir J."/>
            <person name="Abebe A."/>
            <person name="Abera B."/>
            <person name="Abreu J."/>
            <person name="Acer S.C."/>
            <person name="Aftuck L."/>
            <person name="Alexander A."/>
            <person name="An P."/>
            <person name="Anderson E."/>
            <person name="Anderson S."/>
            <person name="Arachi H."/>
            <person name="Azer M."/>
            <person name="Bachantsang P."/>
            <person name="Barry A."/>
            <person name="Bayul T."/>
            <person name="Berlin A."/>
            <person name="Bessette D."/>
            <person name="Bloom T."/>
            <person name="Blye J."/>
            <person name="Boguslavskiy L."/>
            <person name="Bonnet C."/>
            <person name="Boukhgalter B."/>
            <person name="Bourzgui I."/>
            <person name="Brown A."/>
            <person name="Cahill P."/>
            <person name="Channer S."/>
            <person name="Cheshatsang Y."/>
            <person name="Chuda L."/>
            <person name="Citroen M."/>
            <person name="Collymore A."/>
            <person name="Cooke P."/>
            <person name="Costello M."/>
            <person name="D'Aco K."/>
            <person name="Daza R."/>
            <person name="De Haan G."/>
            <person name="DeGray S."/>
            <person name="DeMaso C."/>
            <person name="Dhargay N."/>
            <person name="Dooley K."/>
            <person name="Dooley E."/>
            <person name="Doricent M."/>
            <person name="Dorje P."/>
            <person name="Dorjee K."/>
            <person name="Dupes A."/>
            <person name="Elong R."/>
            <person name="Falk J."/>
            <person name="Farina A."/>
            <person name="Faro S."/>
            <person name="Ferguson D."/>
            <person name="Fisher S."/>
            <person name="Foley C.D."/>
            <person name="Franke A."/>
            <person name="Friedrich D."/>
            <person name="Gadbois L."/>
            <person name="Gearin G."/>
            <person name="Gearin C.R."/>
            <person name="Giannoukos G."/>
            <person name="Goode T."/>
            <person name="Graham J."/>
            <person name="Grandbois E."/>
            <person name="Grewal S."/>
            <person name="Gyaltsen K."/>
            <person name="Hafez N."/>
            <person name="Hagos B."/>
            <person name="Hall J."/>
            <person name="Henson C."/>
            <person name="Hollinger A."/>
            <person name="Honan T."/>
            <person name="Huard M.D."/>
            <person name="Hughes L."/>
            <person name="Hurhula B."/>
            <person name="Husby M.E."/>
            <person name="Kamat A."/>
            <person name="Kanga B."/>
            <person name="Kashin S."/>
            <person name="Khazanovich D."/>
            <person name="Kisner P."/>
            <person name="Lance K."/>
            <person name="Lara M."/>
            <person name="Lee W."/>
            <person name="Lennon N."/>
            <person name="Letendre F."/>
            <person name="LeVine R."/>
            <person name="Lipovsky A."/>
            <person name="Liu X."/>
            <person name="Liu J."/>
            <person name="Liu S."/>
            <person name="Lokyitsang T."/>
            <person name="Lokyitsang Y."/>
            <person name="Lubonja R."/>
            <person name="Lui A."/>
            <person name="MacDonald P."/>
            <person name="Magnisalis V."/>
            <person name="Maru K."/>
            <person name="Matthews C."/>
            <person name="McCusker W."/>
            <person name="McDonough S."/>
            <person name="Mehta T."/>
            <person name="Meldrim J."/>
            <person name="Meneus L."/>
            <person name="Mihai O."/>
            <person name="Mihalev A."/>
            <person name="Mihova T."/>
            <person name="Mittelman R."/>
            <person name="Mlenga V."/>
            <person name="Montmayeur A."/>
            <person name="Mulrain L."/>
            <person name="Navidi A."/>
            <person name="Naylor J."/>
            <person name="Negash T."/>
            <person name="Nguyen T."/>
            <person name="Nguyen N."/>
            <person name="Nicol R."/>
            <person name="Norbu C."/>
            <person name="Norbu N."/>
            <person name="Novod N."/>
            <person name="O'Neill B."/>
            <person name="Osman S."/>
            <person name="Markiewicz E."/>
            <person name="Oyono O.L."/>
            <person name="Patti C."/>
            <person name="Phunkhang P."/>
            <person name="Pierre F."/>
            <person name="Priest M."/>
            <person name="Raghuraman S."/>
            <person name="Rege F."/>
            <person name="Reyes R."/>
            <person name="Rise C."/>
            <person name="Rogov P."/>
            <person name="Ross K."/>
            <person name="Ryan E."/>
            <person name="Settipalli S."/>
            <person name="Shea T."/>
            <person name="Sherpa N."/>
            <person name="Shi L."/>
            <person name="Shih D."/>
            <person name="Sparrow T."/>
            <person name="Spaulding J."/>
            <person name="Stalker J."/>
            <person name="Stange-Thomann N."/>
            <person name="Stavropoulos S."/>
            <person name="Stone C."/>
            <person name="Strader C."/>
            <person name="Tesfaye S."/>
            <person name="Thomson T."/>
            <person name="Thoulutsang Y."/>
            <person name="Thoulutsang D."/>
            <person name="Topham K."/>
            <person name="Topping I."/>
            <person name="Tsamla T."/>
            <person name="Vassiliev H."/>
            <person name="Vo A."/>
            <person name="Wangchuk T."/>
            <person name="Wangdi T."/>
            <person name="Weiand M."/>
            <person name="Wilkinson J."/>
            <person name="Wilson A."/>
            <person name="Yadav S."/>
            <person name="Young G."/>
            <person name="Yu Q."/>
            <person name="Zembek L."/>
            <person name="Zhong D."/>
            <person name="Zimmer A."/>
            <person name="Zwirko Z."/>
            <person name="Jaffe D.B."/>
            <person name="Alvarez P."/>
            <person name="Brockman W."/>
            <person name="Butler J."/>
            <person name="Chin C."/>
            <person name="Gnerre S."/>
            <person name="Grabherr M."/>
            <person name="Kleber M."/>
            <person name="Mauceli E."/>
            <person name="MacCallum I."/>
        </authorList>
    </citation>
    <scope>NUCLEOTIDE SEQUENCE [LARGE SCALE GENOMIC DNA]</scope>
    <source>
        <strain evidence="3">Tucson 14024-0371.13</strain>
    </source>
</reference>
<dbReference type="PhylomeDB" id="B3MBE0"/>
<dbReference type="Gene3D" id="1.25.40.180">
    <property type="match status" value="1"/>
</dbReference>
<sequence>MEMANMIGNNHSGGNKNSGVGGPNYNNSYNSVADSGHNSTGGGSGGGGGGSGTGTGETPRLRDILNVGGPYQIPAGGCAYDIIIDLMRGLDLQDDGIVMNSKIKTIETDFCNIVRDESMLCESMEYLNDKALGDGDTALKFALLFSSRNFDALAMKDTKVRSAMLKILETNFLNADTYRVHDKNRLYNSITLLGEYYHRVRLADNAPITILGVSLLDLLTRELTDVGVVVSTRLARLVLSQITLNGEIMRSRHKAEIDLLLYHVRRHLILQPALTAKVKAMLLMVLDLFYSHFKHIGNDLEAMYTSYLVVEDGEDDCVNNNGSGLHPKDENHQLQHQQSENGSSANTSGQDPDTFDPPPTTKKWSEQVCEDSFCDIGYGEVEQSEERYSDAAPQPYPANNTGPHRHGRRSYQPRQAPRPLKTQQPASTDTNSDQYPSMASSEDRDESKPLPSWRKTRFNRNHDGDSNGRSRDQQRRYSASFDDDHHSVRSEGTGNLRLYSIHDRRKHSQERHERNMSGGGNYNSIVNSNWDQRDRDDRSERSYISNYERGNAYKRGGRFQNRNTYDKPPRFQKQQQQQQGQQPQHQPQGGPQKIHSDTWRRSNTAINSGYQDENCAYNSNGQESNSRSSSRARTLPRPSKMDKSGGYRYNQSPTRGGGGGGGPRFPRYSSQSSLASEASSTFDRRQQTSPQHPHQRHRHFTRRSQPDIHQPQNEDKNWQGGPQGGGQEQQAAGKEESELVRNAQQTTKYMNYLSSQK</sequence>
<dbReference type="InterPro" id="IPR051367">
    <property type="entry name" value="mRNA_TranslReg/HistoneTransl"/>
</dbReference>
<protein>
    <submittedName>
        <fullName evidence="2">Uncharacterized protein, isoform A</fullName>
    </submittedName>
</protein>
<dbReference type="KEGG" id="dan:6495623"/>
<feature type="compositionally biased region" description="Gly residues" evidence="1">
    <location>
        <begin position="39"/>
        <end position="55"/>
    </location>
</feature>
<feature type="compositionally biased region" description="Basic residues" evidence="1">
    <location>
        <begin position="693"/>
        <end position="702"/>
    </location>
</feature>
<feature type="compositionally biased region" description="Basic and acidic residues" evidence="1">
    <location>
        <begin position="531"/>
        <end position="541"/>
    </location>
</feature>